<evidence type="ECO:0000313" key="7">
    <source>
        <dbReference type="Proteomes" id="UP000230292"/>
    </source>
</evidence>
<sequence>MDILLVIGRVLFGGFFLVSGMNHFMKINDMAAYAQMKKVPMAKFSVMLTGLLLIVGGLSVVFNYEIHYGYALLVIFLVPTTFIMHQFWAVKEDKQQMMVEMTSFMKNIALLGAVVMGLASTWPI</sequence>
<keyword evidence="4 5" id="KW-0472">Membrane</keyword>
<reference evidence="6 7" key="1">
    <citation type="submission" date="2017-09" db="EMBL/GenBank/DDBJ databases">
        <title>Depth-based differentiation of microbial function through sediment-hosted aquifers and enrichment of novel symbionts in the deep terrestrial subsurface.</title>
        <authorList>
            <person name="Probst A.J."/>
            <person name="Ladd B."/>
            <person name="Jarett J.K."/>
            <person name="Geller-Mcgrath D.E."/>
            <person name="Sieber C.M."/>
            <person name="Emerson J.B."/>
            <person name="Anantharaman K."/>
            <person name="Thomas B.C."/>
            <person name="Malmstrom R."/>
            <person name="Stieglmeier M."/>
            <person name="Klingl A."/>
            <person name="Woyke T."/>
            <person name="Ryan C.M."/>
            <person name="Banfield J.F."/>
        </authorList>
    </citation>
    <scope>NUCLEOTIDE SEQUENCE [LARGE SCALE GENOMIC DNA]</scope>
    <source>
        <strain evidence="6">CG15_BIG_FIL_POST_REV_8_21_14_020_45_12</strain>
    </source>
</reference>
<evidence type="ECO:0000256" key="5">
    <source>
        <dbReference type="SAM" id="Phobius"/>
    </source>
</evidence>
<evidence type="ECO:0000256" key="1">
    <source>
        <dbReference type="ARBA" id="ARBA00004141"/>
    </source>
</evidence>
<gene>
    <name evidence="6" type="ORF">COW24_04975</name>
</gene>
<protein>
    <submittedName>
        <fullName evidence="6">DoxX family protein</fullName>
    </submittedName>
</protein>
<comment type="subcellular location">
    <subcellularLocation>
        <location evidence="1">Membrane</location>
        <topology evidence="1">Multi-pass membrane protein</topology>
    </subcellularLocation>
</comment>
<keyword evidence="2 5" id="KW-0812">Transmembrane</keyword>
<feature type="transmembrane region" description="Helical" evidence="5">
    <location>
        <begin position="102"/>
        <end position="122"/>
    </location>
</feature>
<feature type="transmembrane region" description="Helical" evidence="5">
    <location>
        <begin position="44"/>
        <end position="62"/>
    </location>
</feature>
<name>A0A2M7H2S8_9BACT</name>
<evidence type="ECO:0000256" key="3">
    <source>
        <dbReference type="ARBA" id="ARBA00022989"/>
    </source>
</evidence>
<dbReference type="GO" id="GO:0016020">
    <property type="term" value="C:membrane"/>
    <property type="evidence" value="ECO:0007669"/>
    <property type="project" value="UniProtKB-SubCell"/>
</dbReference>
<organism evidence="6 7">
    <name type="scientific">Candidatus Kerfeldbacteria bacterium CG15_BIG_FIL_POST_REV_8_21_14_020_45_12</name>
    <dbReference type="NCBI Taxonomy" id="2014247"/>
    <lineage>
        <taxon>Bacteria</taxon>
        <taxon>Candidatus Kerfeldiibacteriota</taxon>
    </lineage>
</organism>
<feature type="transmembrane region" description="Helical" evidence="5">
    <location>
        <begin position="6"/>
        <end position="24"/>
    </location>
</feature>
<dbReference type="InterPro" id="IPR032808">
    <property type="entry name" value="DoxX"/>
</dbReference>
<dbReference type="AlphaFoldDB" id="A0A2M7H2S8"/>
<accession>A0A2M7H2S8</accession>
<dbReference type="Proteomes" id="UP000230292">
    <property type="component" value="Unassembled WGS sequence"/>
</dbReference>
<comment type="caution">
    <text evidence="6">The sequence shown here is derived from an EMBL/GenBank/DDBJ whole genome shotgun (WGS) entry which is preliminary data.</text>
</comment>
<dbReference type="Pfam" id="PF07681">
    <property type="entry name" value="DoxX"/>
    <property type="match status" value="1"/>
</dbReference>
<keyword evidence="3 5" id="KW-1133">Transmembrane helix</keyword>
<evidence type="ECO:0000313" key="6">
    <source>
        <dbReference type="EMBL" id="PIW36533.1"/>
    </source>
</evidence>
<evidence type="ECO:0000256" key="4">
    <source>
        <dbReference type="ARBA" id="ARBA00023136"/>
    </source>
</evidence>
<evidence type="ECO:0000256" key="2">
    <source>
        <dbReference type="ARBA" id="ARBA00022692"/>
    </source>
</evidence>
<feature type="transmembrane region" description="Helical" evidence="5">
    <location>
        <begin position="68"/>
        <end position="90"/>
    </location>
</feature>
<dbReference type="EMBL" id="PFGC01000050">
    <property type="protein sequence ID" value="PIW36533.1"/>
    <property type="molecule type" value="Genomic_DNA"/>
</dbReference>
<proteinExistence type="predicted"/>